<evidence type="ECO:0000256" key="1">
    <source>
        <dbReference type="SAM" id="Coils"/>
    </source>
</evidence>
<dbReference type="OrthoDB" id="3459614at2"/>
<dbReference type="EMBL" id="RFFG01000090">
    <property type="protein sequence ID" value="RMI38205.1"/>
    <property type="molecule type" value="Genomic_DNA"/>
</dbReference>
<accession>A0A3M2LQ47</accession>
<feature type="coiled-coil region" evidence="1">
    <location>
        <begin position="100"/>
        <end position="224"/>
    </location>
</feature>
<evidence type="ECO:0008006" key="4">
    <source>
        <dbReference type="Google" id="ProtNLM"/>
    </source>
</evidence>
<organism evidence="2 3">
    <name type="scientific">Actinomadura harenae</name>
    <dbReference type="NCBI Taxonomy" id="2483351"/>
    <lineage>
        <taxon>Bacteria</taxon>
        <taxon>Bacillati</taxon>
        <taxon>Actinomycetota</taxon>
        <taxon>Actinomycetes</taxon>
        <taxon>Streptosporangiales</taxon>
        <taxon>Thermomonosporaceae</taxon>
        <taxon>Actinomadura</taxon>
    </lineage>
</organism>
<keyword evidence="1" id="KW-0175">Coiled coil</keyword>
<dbReference type="RefSeq" id="WP_122198504.1">
    <property type="nucleotide sequence ID" value="NZ_JBHSKC010000048.1"/>
</dbReference>
<sequence length="300" mass="32940">MTERDPLAELPELIATLLQDAAKAEDDIAAFLFVSRLNTALKRFPDLMDTAGRLQEMASLGPSQAAERLTKIRAELTVRRAELAAAQDLAEQVRPALAELAAVREEHARLTAELAELKRLDALNAELEPLREQRRALAEQAAAFQDAATEEAALAAAARALNESAEGQLDRLDQSVIAEMARAKSLVGQLVQAGQRLTDERGRLAELDAELRSLDEEFTDLSAELQVRLPHIKAYRQADRELCEALATSPLTDGSGLPRVRSSLDEVEARLETIDAALREALTVHDERHADVRRLRGLLP</sequence>
<evidence type="ECO:0000313" key="3">
    <source>
        <dbReference type="Proteomes" id="UP000282674"/>
    </source>
</evidence>
<reference evidence="2 3" key="1">
    <citation type="submission" date="2018-10" db="EMBL/GenBank/DDBJ databases">
        <title>Isolation from soil.</title>
        <authorList>
            <person name="Hu J."/>
        </authorList>
    </citation>
    <scope>NUCLEOTIDE SEQUENCE [LARGE SCALE GENOMIC DNA]</scope>
    <source>
        <strain evidence="2 3">NEAU-Ht49</strain>
    </source>
</reference>
<proteinExistence type="predicted"/>
<evidence type="ECO:0000313" key="2">
    <source>
        <dbReference type="EMBL" id="RMI38205.1"/>
    </source>
</evidence>
<dbReference type="AlphaFoldDB" id="A0A3M2LQ47"/>
<comment type="caution">
    <text evidence="2">The sequence shown here is derived from an EMBL/GenBank/DDBJ whole genome shotgun (WGS) entry which is preliminary data.</text>
</comment>
<gene>
    <name evidence="2" type="ORF">EBO15_33575</name>
</gene>
<dbReference type="Proteomes" id="UP000282674">
    <property type="component" value="Unassembled WGS sequence"/>
</dbReference>
<protein>
    <recommendedName>
        <fullName evidence="4">Chromosome partition protein Smc</fullName>
    </recommendedName>
</protein>
<keyword evidence="3" id="KW-1185">Reference proteome</keyword>
<name>A0A3M2LQ47_9ACTN</name>